<organism evidence="3 4">
    <name type="scientific">Iris pallida</name>
    <name type="common">Sweet iris</name>
    <dbReference type="NCBI Taxonomy" id="29817"/>
    <lineage>
        <taxon>Eukaryota</taxon>
        <taxon>Viridiplantae</taxon>
        <taxon>Streptophyta</taxon>
        <taxon>Embryophyta</taxon>
        <taxon>Tracheophyta</taxon>
        <taxon>Spermatophyta</taxon>
        <taxon>Magnoliopsida</taxon>
        <taxon>Liliopsida</taxon>
        <taxon>Asparagales</taxon>
        <taxon>Iridaceae</taxon>
        <taxon>Iridoideae</taxon>
        <taxon>Irideae</taxon>
        <taxon>Iris</taxon>
    </lineage>
</organism>
<dbReference type="EMBL" id="JANAVB010021796">
    <property type="protein sequence ID" value="KAJ6825113.1"/>
    <property type="molecule type" value="Genomic_DNA"/>
</dbReference>
<evidence type="ECO:0000313" key="4">
    <source>
        <dbReference type="Proteomes" id="UP001140949"/>
    </source>
</evidence>
<keyword evidence="4" id="KW-1185">Reference proteome</keyword>
<keyword evidence="3" id="KW-0406">Ion transport</keyword>
<evidence type="ECO:0000256" key="1">
    <source>
        <dbReference type="SAM" id="MobiDB-lite"/>
    </source>
</evidence>
<keyword evidence="3" id="KW-0813">Transport</keyword>
<reference evidence="3" key="2">
    <citation type="submission" date="2023-04" db="EMBL/GenBank/DDBJ databases">
        <authorList>
            <person name="Bruccoleri R.E."/>
            <person name="Oakeley E.J."/>
            <person name="Faust A.-M."/>
            <person name="Dessus-Babus S."/>
            <person name="Altorfer M."/>
            <person name="Burckhardt D."/>
            <person name="Oertli M."/>
            <person name="Naumann U."/>
            <person name="Petersen F."/>
            <person name="Wong J."/>
        </authorList>
    </citation>
    <scope>NUCLEOTIDE SEQUENCE</scope>
    <source>
        <strain evidence="3">GSM-AAB239-AS_SAM_17_03QT</strain>
        <tissue evidence="3">Leaf</tissue>
    </source>
</reference>
<comment type="caution">
    <text evidence="3">The sequence shown here is derived from an EMBL/GenBank/DDBJ whole genome shotgun (WGS) entry which is preliminary data.</text>
</comment>
<evidence type="ECO:0000256" key="2">
    <source>
        <dbReference type="SAM" id="SignalP"/>
    </source>
</evidence>
<feature type="chain" id="PRO_5043466791" evidence="2">
    <location>
        <begin position="29"/>
        <end position="119"/>
    </location>
</feature>
<protein>
    <submittedName>
        <fullName evidence="3">Voltage-gated potassium channel subunit beta</fullName>
    </submittedName>
</protein>
<dbReference type="Proteomes" id="UP001140949">
    <property type="component" value="Unassembled WGS sequence"/>
</dbReference>
<reference evidence="3" key="1">
    <citation type="journal article" date="2023" name="GigaByte">
        <title>Genome assembly of the bearded iris, Iris pallida Lam.</title>
        <authorList>
            <person name="Bruccoleri R.E."/>
            <person name="Oakeley E.J."/>
            <person name="Faust A.M.E."/>
            <person name="Altorfer M."/>
            <person name="Dessus-Babus S."/>
            <person name="Burckhardt D."/>
            <person name="Oertli M."/>
            <person name="Naumann U."/>
            <person name="Petersen F."/>
            <person name="Wong J."/>
        </authorList>
    </citation>
    <scope>NUCLEOTIDE SEQUENCE</scope>
    <source>
        <strain evidence="3">GSM-AAB239-AS_SAM_17_03QT</strain>
    </source>
</reference>
<feature type="region of interest" description="Disordered" evidence="1">
    <location>
        <begin position="67"/>
        <end position="119"/>
    </location>
</feature>
<feature type="signal peptide" evidence="2">
    <location>
        <begin position="1"/>
        <end position="28"/>
    </location>
</feature>
<sequence length="119" mass="13167">MFLFLFLTSPSLLHLHLHLHCYSTSSLARSIEREREREREGMQYKNLGQSGLKVSQLSYGAFVSFGKRQGRRAPPPVLPDHGPGLPRARLEALRPRRLPPPRSSGGVPAPTTRGSPGST</sequence>
<dbReference type="AlphaFoldDB" id="A0AAX6G9H4"/>
<gene>
    <name evidence="3" type="ORF">M6B38_378610</name>
</gene>
<accession>A0AAX6G9H4</accession>
<keyword evidence="3" id="KW-0407">Ion channel</keyword>
<proteinExistence type="predicted"/>
<evidence type="ECO:0000313" key="3">
    <source>
        <dbReference type="EMBL" id="KAJ6825113.1"/>
    </source>
</evidence>
<dbReference type="GO" id="GO:0034220">
    <property type="term" value="P:monoatomic ion transmembrane transport"/>
    <property type="evidence" value="ECO:0007669"/>
    <property type="project" value="UniProtKB-KW"/>
</dbReference>
<name>A0AAX6G9H4_IRIPA</name>
<keyword evidence="2" id="KW-0732">Signal</keyword>